<dbReference type="PANTHER" id="PTHR12838:SF0">
    <property type="entry name" value="U3 SMALL NUCLEOLAR RNA-ASSOCIATED PROTEIN 11-RELATED"/>
    <property type="match status" value="1"/>
</dbReference>
<comment type="similarity">
    <text evidence="2">Belongs to the UTP11 family.</text>
</comment>
<dbReference type="Pfam" id="PF03998">
    <property type="entry name" value="Utp11"/>
    <property type="match status" value="1"/>
</dbReference>
<evidence type="ECO:0000256" key="2">
    <source>
        <dbReference type="ARBA" id="ARBA00008105"/>
    </source>
</evidence>
<name>A0A2N9EZX8_FAGSY</name>
<gene>
    <name evidence="7" type="ORF">FSB_LOCUS61743</name>
    <name evidence="6" type="ORF">FSB_LOCUS8284</name>
</gene>
<sequence length="144" mass="17183">MSSLRNAISRRAHKERAQPNSRRKFGILEKHKDYVERAQAFHKKEDTLVKLREKAAFRNPDEFYFRMIKTRTVNGVHKLENEANKYTPEELMLMKTQDMGYILQKLQSEKKKIEKLASMLHSVDNQPSNRHIYYAEDRFELPNS</sequence>
<evidence type="ECO:0000256" key="4">
    <source>
        <dbReference type="ARBA" id="ARBA00023242"/>
    </source>
</evidence>
<evidence type="ECO:0000313" key="7">
    <source>
        <dbReference type="EMBL" id="SPD33861.1"/>
    </source>
</evidence>
<dbReference type="GO" id="GO:0006364">
    <property type="term" value="P:rRNA processing"/>
    <property type="evidence" value="ECO:0007669"/>
    <property type="project" value="UniProtKB-KW"/>
</dbReference>
<proteinExistence type="inferred from homology"/>
<protein>
    <recommendedName>
        <fullName evidence="8">U3 small nucleolar RNA-associated protein 11</fullName>
    </recommendedName>
</protein>
<evidence type="ECO:0000256" key="5">
    <source>
        <dbReference type="SAM" id="MobiDB-lite"/>
    </source>
</evidence>
<dbReference type="PANTHER" id="PTHR12838">
    <property type="entry name" value="U3 SMALL NUCLEOLAR RNA-ASSOCIATED PROTEIN 11"/>
    <property type="match status" value="1"/>
</dbReference>
<feature type="region of interest" description="Disordered" evidence="5">
    <location>
        <begin position="1"/>
        <end position="24"/>
    </location>
</feature>
<evidence type="ECO:0000313" key="6">
    <source>
        <dbReference type="EMBL" id="SPC80402.1"/>
    </source>
</evidence>
<keyword evidence="3" id="KW-0698">rRNA processing</keyword>
<dbReference type="EMBL" id="OIVN01006477">
    <property type="protein sequence ID" value="SPD33861.1"/>
    <property type="molecule type" value="Genomic_DNA"/>
</dbReference>
<comment type="subcellular location">
    <subcellularLocation>
        <location evidence="1">Nucleus</location>
        <location evidence="1">Nucleolus</location>
    </subcellularLocation>
</comment>
<keyword evidence="4" id="KW-0539">Nucleus</keyword>
<reference evidence="6" key="1">
    <citation type="submission" date="2018-02" db="EMBL/GenBank/DDBJ databases">
        <authorList>
            <person name="Cohen D.B."/>
            <person name="Kent A.D."/>
        </authorList>
    </citation>
    <scope>NUCLEOTIDE SEQUENCE</scope>
</reference>
<organism evidence="6">
    <name type="scientific">Fagus sylvatica</name>
    <name type="common">Beechnut</name>
    <dbReference type="NCBI Taxonomy" id="28930"/>
    <lineage>
        <taxon>Eukaryota</taxon>
        <taxon>Viridiplantae</taxon>
        <taxon>Streptophyta</taxon>
        <taxon>Embryophyta</taxon>
        <taxon>Tracheophyta</taxon>
        <taxon>Spermatophyta</taxon>
        <taxon>Magnoliopsida</taxon>
        <taxon>eudicotyledons</taxon>
        <taxon>Gunneridae</taxon>
        <taxon>Pentapetalae</taxon>
        <taxon>rosids</taxon>
        <taxon>fabids</taxon>
        <taxon>Fagales</taxon>
        <taxon>Fagaceae</taxon>
        <taxon>Fagus</taxon>
    </lineage>
</organism>
<dbReference type="EMBL" id="OIVN01000446">
    <property type="protein sequence ID" value="SPC80402.1"/>
    <property type="molecule type" value="Genomic_DNA"/>
</dbReference>
<evidence type="ECO:0008006" key="8">
    <source>
        <dbReference type="Google" id="ProtNLM"/>
    </source>
</evidence>
<dbReference type="GO" id="GO:0032040">
    <property type="term" value="C:small-subunit processome"/>
    <property type="evidence" value="ECO:0007669"/>
    <property type="project" value="InterPro"/>
</dbReference>
<dbReference type="InterPro" id="IPR007144">
    <property type="entry name" value="SSU_processome_Utp11"/>
</dbReference>
<accession>A0A2N9EZX8</accession>
<dbReference type="AlphaFoldDB" id="A0A2N9EZX8"/>
<evidence type="ECO:0000256" key="1">
    <source>
        <dbReference type="ARBA" id="ARBA00004604"/>
    </source>
</evidence>
<evidence type="ECO:0000256" key="3">
    <source>
        <dbReference type="ARBA" id="ARBA00022552"/>
    </source>
</evidence>